<reference evidence="2 3" key="1">
    <citation type="submission" date="2012-11" db="EMBL/GenBank/DDBJ databases">
        <authorList>
            <person name="Huguet-Tapia J.C."/>
            <person name="Durkin A.S."/>
            <person name="Pettis G.S."/>
            <person name="Badger J.H."/>
        </authorList>
    </citation>
    <scope>NUCLEOTIDE SEQUENCE [LARGE SCALE GENOMIC DNA]</scope>
    <source>
        <strain evidence="2 3">91-03</strain>
    </source>
</reference>
<organism evidence="2 3">
    <name type="scientific">Streptomyces ipomoeae 91-03</name>
    <dbReference type="NCBI Taxonomy" id="698759"/>
    <lineage>
        <taxon>Bacteria</taxon>
        <taxon>Bacillati</taxon>
        <taxon>Actinomycetota</taxon>
        <taxon>Actinomycetes</taxon>
        <taxon>Kitasatosporales</taxon>
        <taxon>Streptomycetaceae</taxon>
        <taxon>Streptomyces</taxon>
    </lineage>
</organism>
<dbReference type="Proteomes" id="UP000010411">
    <property type="component" value="Unassembled WGS sequence"/>
</dbReference>
<keyword evidence="3" id="KW-1185">Reference proteome</keyword>
<dbReference type="AlphaFoldDB" id="L1KUX9"/>
<evidence type="ECO:0000313" key="2">
    <source>
        <dbReference type="EMBL" id="EKX64621.1"/>
    </source>
</evidence>
<feature type="compositionally biased region" description="Polar residues" evidence="1">
    <location>
        <begin position="1"/>
        <end position="18"/>
    </location>
</feature>
<gene>
    <name evidence="2" type="ORF">STRIP9103_09738</name>
</gene>
<accession>L1KUX9</accession>
<sequence>MTSSPGTTRAGDNSSLPSFSPPYAGATARAATTTASAVPVNGRALRRIVLAPPRVHVPPPR</sequence>
<comment type="caution">
    <text evidence="2">The sequence shown here is derived from an EMBL/GenBank/DDBJ whole genome shotgun (WGS) entry which is preliminary data.</text>
</comment>
<feature type="region of interest" description="Disordered" evidence="1">
    <location>
        <begin position="1"/>
        <end position="35"/>
    </location>
</feature>
<evidence type="ECO:0000256" key="1">
    <source>
        <dbReference type="SAM" id="MobiDB-lite"/>
    </source>
</evidence>
<name>L1KUX9_9ACTN</name>
<proteinExistence type="predicted"/>
<evidence type="ECO:0000313" key="3">
    <source>
        <dbReference type="Proteomes" id="UP000010411"/>
    </source>
</evidence>
<feature type="compositionally biased region" description="Low complexity" evidence="1">
    <location>
        <begin position="24"/>
        <end position="35"/>
    </location>
</feature>
<dbReference type="EMBL" id="AEJC01000362">
    <property type="protein sequence ID" value="EKX64621.1"/>
    <property type="molecule type" value="Genomic_DNA"/>
</dbReference>
<protein>
    <submittedName>
        <fullName evidence="2">Uncharacterized protein</fullName>
    </submittedName>
</protein>